<evidence type="ECO:0000256" key="9">
    <source>
        <dbReference type="SAM" id="Phobius"/>
    </source>
</evidence>
<dbReference type="STRING" id="732.ADJ80_06540"/>
<feature type="transmembrane region" description="Helical" evidence="9">
    <location>
        <begin position="98"/>
        <end position="116"/>
    </location>
</feature>
<dbReference type="GO" id="GO:0043190">
    <property type="term" value="C:ATP-binding cassette (ABC) transporter complex"/>
    <property type="evidence" value="ECO:0007669"/>
    <property type="project" value="InterPro"/>
</dbReference>
<keyword evidence="6 9" id="KW-0472">Membrane</keyword>
<evidence type="ECO:0000313" key="11">
    <source>
        <dbReference type="Proteomes" id="UP000253728"/>
    </source>
</evidence>
<evidence type="ECO:0000256" key="1">
    <source>
        <dbReference type="ARBA" id="ARBA00004141"/>
    </source>
</evidence>
<dbReference type="CDD" id="cd06550">
    <property type="entry name" value="TM_ABC_iron-siderophores_like"/>
    <property type="match status" value="1"/>
</dbReference>
<feature type="transmembrane region" description="Helical" evidence="9">
    <location>
        <begin position="174"/>
        <end position="192"/>
    </location>
</feature>
<sequence length="282" mass="30749">MTAIYQWFTEPFTYPFMQNALITALLVSIICAMLSCYLVLKGWSLMGDAISHAVLPGIVVAFWLGLPLAIGAFVAGLTCSVCVGYLKENSRIKEDTAMGIVFSGMFALGIVLFTKIETDQHLTHILFGNLLGVSDAEMLQTLVISAVIFLVVFLRRKDFLLYCFDATQAKIVGLSPRLLHYSLLILLALTIVSAMQVVGVILVVAMLISPGITAFILTKRFDYMIAIALVTSISTSILGTIVSYHIDGATGPCIILLQAAVFLIALVYSKIRLRFNVAPETR</sequence>
<dbReference type="GeneID" id="49635047"/>
<keyword evidence="3" id="KW-0406">Ion transport</keyword>
<evidence type="ECO:0000256" key="3">
    <source>
        <dbReference type="ARBA" id="ARBA00022496"/>
    </source>
</evidence>
<dbReference type="GO" id="GO:0006826">
    <property type="term" value="P:iron ion transport"/>
    <property type="evidence" value="ECO:0007669"/>
    <property type="project" value="UniProtKB-KW"/>
</dbReference>
<evidence type="ECO:0000313" key="10">
    <source>
        <dbReference type="EMBL" id="SSZ30633.1"/>
    </source>
</evidence>
<dbReference type="RefSeq" id="WP_050332757.1">
    <property type="nucleotide sequence ID" value="NZ_LS483485.1"/>
</dbReference>
<organism evidence="10 11">
    <name type="scientific">Aggregatibacter aphrophilus</name>
    <name type="common">Haemophilus aphrophilus</name>
    <dbReference type="NCBI Taxonomy" id="732"/>
    <lineage>
        <taxon>Bacteria</taxon>
        <taxon>Pseudomonadati</taxon>
        <taxon>Pseudomonadota</taxon>
        <taxon>Gammaproteobacteria</taxon>
        <taxon>Pasteurellales</taxon>
        <taxon>Pasteurellaceae</taxon>
        <taxon>Aggregatibacter</taxon>
    </lineage>
</organism>
<feature type="transmembrane region" description="Helical" evidence="9">
    <location>
        <begin position="249"/>
        <end position="268"/>
    </location>
</feature>
<dbReference type="Proteomes" id="UP000253728">
    <property type="component" value="Unassembled WGS sequence"/>
</dbReference>
<protein>
    <submittedName>
        <fullName evidence="10">Manganese transport system membrane protein mntB</fullName>
    </submittedName>
</protein>
<dbReference type="Gene3D" id="1.10.3470.10">
    <property type="entry name" value="ABC transporter involved in vitamin B12 uptake, BtuC"/>
    <property type="match status" value="1"/>
</dbReference>
<dbReference type="AlphaFoldDB" id="A0A336NIC2"/>
<evidence type="ECO:0000256" key="8">
    <source>
        <dbReference type="RuleBase" id="RU003943"/>
    </source>
</evidence>
<keyword evidence="3" id="KW-0408">Iron</keyword>
<keyword evidence="3" id="KW-0410">Iron transport</keyword>
<evidence type="ECO:0000256" key="2">
    <source>
        <dbReference type="ARBA" id="ARBA00008034"/>
    </source>
</evidence>
<proteinExistence type="inferred from homology"/>
<reference evidence="10 11" key="1">
    <citation type="submission" date="2018-06" db="EMBL/GenBank/DDBJ databases">
        <authorList>
            <consortium name="Pathogen Informatics"/>
            <person name="Doyle S."/>
        </authorList>
    </citation>
    <scope>NUCLEOTIDE SEQUENCE [LARGE SCALE GENOMIC DNA]</scope>
    <source>
        <strain evidence="10 11">NCTC5908</strain>
    </source>
</reference>
<gene>
    <name evidence="10" type="primary">mntB_1</name>
    <name evidence="10" type="ORF">NCTC5908_02463</name>
</gene>
<feature type="transmembrane region" description="Helical" evidence="9">
    <location>
        <begin position="20"/>
        <end position="40"/>
    </location>
</feature>
<dbReference type="PANTHER" id="PTHR30477:SF24">
    <property type="entry name" value="IRON TRANSPORT SYSTEM MEMBRANE PROTEIN HI_0359-RELATED"/>
    <property type="match status" value="1"/>
</dbReference>
<evidence type="ECO:0000256" key="6">
    <source>
        <dbReference type="ARBA" id="ARBA00023136"/>
    </source>
</evidence>
<comment type="function">
    <text evidence="7">Part of an ATP-driven transport system HI_0359/HI_0360/HI_0361/HI_0362 for iron.</text>
</comment>
<evidence type="ECO:0000256" key="5">
    <source>
        <dbReference type="ARBA" id="ARBA00022989"/>
    </source>
</evidence>
<dbReference type="EMBL" id="UFSP01000004">
    <property type="protein sequence ID" value="SSZ30633.1"/>
    <property type="molecule type" value="Genomic_DNA"/>
</dbReference>
<evidence type="ECO:0000256" key="4">
    <source>
        <dbReference type="ARBA" id="ARBA00022692"/>
    </source>
</evidence>
<comment type="similarity">
    <text evidence="2 8">Belongs to the ABC-3 integral membrane protein family.</text>
</comment>
<feature type="transmembrane region" description="Helical" evidence="9">
    <location>
        <begin position="224"/>
        <end position="243"/>
    </location>
</feature>
<comment type="subcellular location">
    <subcellularLocation>
        <location evidence="8">Cell membrane</location>
        <topology evidence="8">Multi-pass membrane protein</topology>
    </subcellularLocation>
    <subcellularLocation>
        <location evidence="1">Membrane</location>
        <topology evidence="1">Multi-pass membrane protein</topology>
    </subcellularLocation>
</comment>
<feature type="transmembrane region" description="Helical" evidence="9">
    <location>
        <begin position="60"/>
        <end position="86"/>
    </location>
</feature>
<name>A0A336NIC2_AGGAP</name>
<accession>A0A336NIC2</accession>
<keyword evidence="8" id="KW-0813">Transport</keyword>
<dbReference type="SUPFAM" id="SSF81345">
    <property type="entry name" value="ABC transporter involved in vitamin B12 uptake, BtuC"/>
    <property type="match status" value="1"/>
</dbReference>
<evidence type="ECO:0000256" key="7">
    <source>
        <dbReference type="ARBA" id="ARBA00055290"/>
    </source>
</evidence>
<dbReference type="GO" id="GO:0071281">
    <property type="term" value="P:cellular response to iron ion"/>
    <property type="evidence" value="ECO:0007669"/>
    <property type="project" value="UniProtKB-ARBA"/>
</dbReference>
<dbReference type="GO" id="GO:0055085">
    <property type="term" value="P:transmembrane transport"/>
    <property type="evidence" value="ECO:0007669"/>
    <property type="project" value="InterPro"/>
</dbReference>
<feature type="transmembrane region" description="Helical" evidence="9">
    <location>
        <begin position="136"/>
        <end position="154"/>
    </location>
</feature>
<keyword evidence="5 9" id="KW-1133">Transmembrane helix</keyword>
<dbReference type="InterPro" id="IPR037294">
    <property type="entry name" value="ABC_BtuC-like"/>
</dbReference>
<dbReference type="GO" id="GO:0010043">
    <property type="term" value="P:response to zinc ion"/>
    <property type="evidence" value="ECO:0007669"/>
    <property type="project" value="TreeGrafter"/>
</dbReference>
<feature type="transmembrane region" description="Helical" evidence="9">
    <location>
        <begin position="198"/>
        <end position="217"/>
    </location>
</feature>
<dbReference type="InterPro" id="IPR001626">
    <property type="entry name" value="ABC_TroCD"/>
</dbReference>
<keyword evidence="4 8" id="KW-0812">Transmembrane</keyword>
<dbReference type="Pfam" id="PF00950">
    <property type="entry name" value="ABC-3"/>
    <property type="match status" value="1"/>
</dbReference>
<dbReference type="PANTHER" id="PTHR30477">
    <property type="entry name" value="ABC-TRANSPORTER METAL-BINDING PROTEIN"/>
    <property type="match status" value="1"/>
</dbReference>
<dbReference type="FunFam" id="1.10.3470.10:FF:000003">
    <property type="entry name" value="Iron ABC transporter permease SitD"/>
    <property type="match status" value="1"/>
</dbReference>